<evidence type="ECO:0000313" key="3">
    <source>
        <dbReference type="Proteomes" id="UP000765509"/>
    </source>
</evidence>
<dbReference type="EMBL" id="AVOT02040627">
    <property type="protein sequence ID" value="MBW0535865.1"/>
    <property type="molecule type" value="Genomic_DNA"/>
</dbReference>
<dbReference type="CDD" id="cd09272">
    <property type="entry name" value="RNase_HI_RT_Ty1"/>
    <property type="match status" value="1"/>
</dbReference>
<evidence type="ECO:0000259" key="1">
    <source>
        <dbReference type="Pfam" id="PF07727"/>
    </source>
</evidence>
<dbReference type="PANTHER" id="PTHR11439">
    <property type="entry name" value="GAG-POL-RELATED RETROTRANSPOSON"/>
    <property type="match status" value="1"/>
</dbReference>
<protein>
    <recommendedName>
        <fullName evidence="1">Reverse transcriptase Ty1/copia-type domain-containing protein</fullName>
    </recommendedName>
</protein>
<dbReference type="AlphaFoldDB" id="A0A9Q3FEN1"/>
<proteinExistence type="predicted"/>
<dbReference type="SUPFAM" id="SSF56672">
    <property type="entry name" value="DNA/RNA polymerases"/>
    <property type="match status" value="1"/>
</dbReference>
<dbReference type="Proteomes" id="UP000765509">
    <property type="component" value="Unassembled WGS sequence"/>
</dbReference>
<comment type="caution">
    <text evidence="2">The sequence shown here is derived from an EMBL/GenBank/DDBJ whole genome shotgun (WGS) entry which is preliminary data.</text>
</comment>
<dbReference type="Pfam" id="PF07727">
    <property type="entry name" value="RVT_2"/>
    <property type="match status" value="1"/>
</dbReference>
<organism evidence="2 3">
    <name type="scientific">Austropuccinia psidii MF-1</name>
    <dbReference type="NCBI Taxonomy" id="1389203"/>
    <lineage>
        <taxon>Eukaryota</taxon>
        <taxon>Fungi</taxon>
        <taxon>Dikarya</taxon>
        <taxon>Basidiomycota</taxon>
        <taxon>Pucciniomycotina</taxon>
        <taxon>Pucciniomycetes</taxon>
        <taxon>Pucciniales</taxon>
        <taxon>Sphaerophragmiaceae</taxon>
        <taxon>Austropuccinia</taxon>
    </lineage>
</organism>
<keyword evidence="3" id="KW-1185">Reference proteome</keyword>
<dbReference type="InterPro" id="IPR013103">
    <property type="entry name" value="RVT_2"/>
</dbReference>
<dbReference type="OrthoDB" id="2791290at2759"/>
<accession>A0A9Q3FEN1</accession>
<gene>
    <name evidence="2" type="ORF">O181_075580</name>
</gene>
<feature type="domain" description="Reverse transcriptase Ty1/copia-type" evidence="1">
    <location>
        <begin position="3"/>
        <end position="213"/>
    </location>
</feature>
<sequence length="476" mass="53888">RDEKQQILEYKARLCAQGFSQTHGIDFSKTFAPTGRLNSLRTLISHAASSGLRFEQLDIKSAFLNAPLEDEVYLSIPQGLDRDKKKVCLKLKKAIYGLRQAPLAWYRRLSNWLINWGFKVSKADSCVFYRESDEPIWLFVHVDDIGIFGKNLTKFKTAIKEEFSTKILGLADLMLGIKLTHKENSITLSQQHYIDSLLDLYGMTNCKPVATALVPNTHLEAASDEDKEKFSALNINYRSAIGSLSYLSTATRPDLSFAVSALSQFLEAPGTQHWHAFLHVLKYLKGTCSVCLTYCRNSQEPPTAYSDADWGNCRVSRRSVTGYLVTIHNNLVIWKTRKQPTVSLSSAEAEYKALTDLSCELMWFKQFCKEIGIYTDNKPIIVHEDNQGCIDTANGDCNTNSRRMKHVDIQLHFIREVINDSIIQLKYTPTTSMLADFLTKSICRPALLRTMDCLRLSRLGDRGDVKIVNLSQSVNN</sequence>
<feature type="non-terminal residue" evidence="2">
    <location>
        <position position="1"/>
    </location>
</feature>
<dbReference type="InterPro" id="IPR043502">
    <property type="entry name" value="DNA/RNA_pol_sf"/>
</dbReference>
<reference evidence="2" key="1">
    <citation type="submission" date="2021-03" db="EMBL/GenBank/DDBJ databases">
        <title>Draft genome sequence of rust myrtle Austropuccinia psidii MF-1, a brazilian biotype.</title>
        <authorList>
            <person name="Quecine M.C."/>
            <person name="Pachon D.M.R."/>
            <person name="Bonatelli M.L."/>
            <person name="Correr F.H."/>
            <person name="Franceschini L.M."/>
            <person name="Leite T.F."/>
            <person name="Margarido G.R.A."/>
            <person name="Almeida C.A."/>
            <person name="Ferrarezi J.A."/>
            <person name="Labate C.A."/>
        </authorList>
    </citation>
    <scope>NUCLEOTIDE SEQUENCE</scope>
    <source>
        <strain evidence="2">MF-1</strain>
    </source>
</reference>
<name>A0A9Q3FEN1_9BASI</name>
<dbReference type="PANTHER" id="PTHR11439:SF463">
    <property type="entry name" value="REVERSE TRANSCRIPTASE TY1_COPIA-TYPE DOMAIN-CONTAINING PROTEIN"/>
    <property type="match status" value="1"/>
</dbReference>
<evidence type="ECO:0000313" key="2">
    <source>
        <dbReference type="EMBL" id="MBW0535865.1"/>
    </source>
</evidence>